<protein>
    <submittedName>
        <fullName evidence="6">CRE-INS-20 protein</fullName>
    </submittedName>
</protein>
<evidence type="ECO:0000256" key="5">
    <source>
        <dbReference type="ARBA" id="ARBA00023157"/>
    </source>
</evidence>
<keyword evidence="7" id="KW-1185">Reference proteome</keyword>
<dbReference type="RefSeq" id="XP_003113534.2">
    <property type="nucleotide sequence ID" value="XM_003113486.2"/>
</dbReference>
<keyword evidence="4" id="KW-0732">Signal</keyword>
<name>E3LRD7_CAERE</name>
<dbReference type="AlphaFoldDB" id="E3LRD7"/>
<evidence type="ECO:0000256" key="2">
    <source>
        <dbReference type="ARBA" id="ARBA00009034"/>
    </source>
</evidence>
<dbReference type="eggNOG" id="ENOG502RD01">
    <property type="taxonomic scope" value="Eukaryota"/>
</dbReference>
<dbReference type="Proteomes" id="UP000008281">
    <property type="component" value="Unassembled WGS sequence"/>
</dbReference>
<keyword evidence="5" id="KW-1015">Disulfide bond</keyword>
<dbReference type="OrthoDB" id="10572494at2759"/>
<dbReference type="CTD" id="9815466"/>
<proteinExistence type="inferred from homology"/>
<accession>E3LRD7</accession>
<dbReference type="OMA" id="MENRSKH"/>
<dbReference type="PANTHER" id="PTHR33893:SF15">
    <property type="entry name" value="INSULIN RELATED"/>
    <property type="match status" value="1"/>
</dbReference>
<evidence type="ECO:0000313" key="7">
    <source>
        <dbReference type="Proteomes" id="UP000008281"/>
    </source>
</evidence>
<dbReference type="InterPro" id="IPR003235">
    <property type="entry name" value="Nem_insulin-like_b-type"/>
</dbReference>
<dbReference type="STRING" id="31234.E3LRD7"/>
<dbReference type="InterPro" id="IPR052335">
    <property type="entry name" value="Insulin-like_regulatory"/>
</dbReference>
<evidence type="ECO:0000313" key="6">
    <source>
        <dbReference type="EMBL" id="EFP07446.1"/>
    </source>
</evidence>
<dbReference type="Pfam" id="PF03488">
    <property type="entry name" value="Ins_beta"/>
    <property type="match status" value="1"/>
</dbReference>
<evidence type="ECO:0000256" key="1">
    <source>
        <dbReference type="ARBA" id="ARBA00004613"/>
    </source>
</evidence>
<evidence type="ECO:0000256" key="3">
    <source>
        <dbReference type="ARBA" id="ARBA00022525"/>
    </source>
</evidence>
<comment type="similarity">
    <text evidence="2">Belongs to the insulin family.</text>
</comment>
<comment type="subcellular location">
    <subcellularLocation>
        <location evidence="1">Secreted</location>
    </subcellularLocation>
</comment>
<dbReference type="GO" id="GO:0005576">
    <property type="term" value="C:extracellular region"/>
    <property type="evidence" value="ECO:0007669"/>
    <property type="project" value="UniProtKB-SubCell"/>
</dbReference>
<dbReference type="HOGENOM" id="CLU_176491_0_0_1"/>
<evidence type="ECO:0000256" key="4">
    <source>
        <dbReference type="ARBA" id="ARBA00022729"/>
    </source>
</evidence>
<dbReference type="Gene3D" id="1.10.100.10">
    <property type="entry name" value="Insulin-like"/>
    <property type="match status" value="1"/>
</dbReference>
<dbReference type="GO" id="GO:0005179">
    <property type="term" value="F:hormone activity"/>
    <property type="evidence" value="ECO:0007669"/>
    <property type="project" value="InterPro"/>
</dbReference>
<dbReference type="GeneID" id="9815466"/>
<reference evidence="6" key="1">
    <citation type="submission" date="2007-07" db="EMBL/GenBank/DDBJ databases">
        <title>PCAP assembly of the Caenorhabditis remanei genome.</title>
        <authorList>
            <consortium name="The Caenorhabditis remanei Sequencing Consortium"/>
            <person name="Wilson R.K."/>
        </authorList>
    </citation>
    <scope>NUCLEOTIDE SEQUENCE [LARGE SCALE GENOMIC DNA]</scope>
    <source>
        <strain evidence="6">PB4641</strain>
    </source>
</reference>
<gene>
    <name evidence="6" type="primary">Cre-ins-20</name>
    <name evidence="6" type="ORF">CRE_26579</name>
</gene>
<dbReference type="FunCoup" id="E3LRD7">
    <property type="interactions" value="566"/>
</dbReference>
<sequence>MTAKMFIVVFFLLLLAAILEGRNSDELEYPTENYDGSLTKEELEDIVAEFMKKKNHEHKRRHSPRHKGACGAKAVRKIGSMCPKYCSVEDESLLFDLCTTQMEDDEIVKRCCP</sequence>
<dbReference type="PANTHER" id="PTHR33893">
    <property type="entry name" value="INSULIN RELATED-RELATED-RELATED"/>
    <property type="match status" value="1"/>
</dbReference>
<dbReference type="EMBL" id="DS268413">
    <property type="protein sequence ID" value="EFP07446.1"/>
    <property type="molecule type" value="Genomic_DNA"/>
</dbReference>
<keyword evidence="3" id="KW-0964">Secreted</keyword>
<dbReference type="KEGG" id="crq:GCK72_006163"/>
<organism evidence="7">
    <name type="scientific">Caenorhabditis remanei</name>
    <name type="common">Caenorhabditis vulgaris</name>
    <dbReference type="NCBI Taxonomy" id="31234"/>
    <lineage>
        <taxon>Eukaryota</taxon>
        <taxon>Metazoa</taxon>
        <taxon>Ecdysozoa</taxon>
        <taxon>Nematoda</taxon>
        <taxon>Chromadorea</taxon>
        <taxon>Rhabditida</taxon>
        <taxon>Rhabditina</taxon>
        <taxon>Rhabditomorpha</taxon>
        <taxon>Rhabditoidea</taxon>
        <taxon>Rhabditidae</taxon>
        <taxon>Peloderinae</taxon>
        <taxon>Caenorhabditis</taxon>
    </lineage>
</organism>